<evidence type="ECO:0000256" key="4">
    <source>
        <dbReference type="ARBA" id="ARBA00022968"/>
    </source>
</evidence>
<reference evidence="10" key="2">
    <citation type="journal article" date="2017" name="J. Anim. Genet.">
        <title>Multiple reference genome sequences of hot pepper reveal the massive evolution of plant disease resistance genes by retroduplication.</title>
        <authorList>
            <person name="Kim S."/>
            <person name="Park J."/>
            <person name="Yeom S.-I."/>
            <person name="Kim Y.-M."/>
            <person name="Seo E."/>
            <person name="Kim K.-T."/>
            <person name="Kim M.-S."/>
            <person name="Lee J.M."/>
            <person name="Cheong K."/>
            <person name="Shin H.-S."/>
            <person name="Kim S.-B."/>
            <person name="Han K."/>
            <person name="Lee J."/>
            <person name="Park M."/>
            <person name="Lee H.-A."/>
            <person name="Lee H.-Y."/>
            <person name="Lee Y."/>
            <person name="Oh S."/>
            <person name="Lee J.H."/>
            <person name="Choi E."/>
            <person name="Choi E."/>
            <person name="Lee S.E."/>
            <person name="Jeon J."/>
            <person name="Kim H."/>
            <person name="Choi G."/>
            <person name="Song H."/>
            <person name="Lee J."/>
            <person name="Lee S.-C."/>
            <person name="Kwon J.-K."/>
            <person name="Lee H.-Y."/>
            <person name="Koo N."/>
            <person name="Hong Y."/>
            <person name="Kim R.W."/>
            <person name="Kang W.-H."/>
            <person name="Huh J.H."/>
            <person name="Kang B.-C."/>
            <person name="Yang T.-J."/>
            <person name="Lee Y.-H."/>
            <person name="Bennetzen J.L."/>
            <person name="Choi D."/>
        </authorList>
    </citation>
    <scope>NUCLEOTIDE SEQUENCE [LARGE SCALE GENOMIC DNA]</scope>
    <source>
        <strain evidence="10">cv. PBC81</strain>
    </source>
</reference>
<dbReference type="GO" id="GO:0005794">
    <property type="term" value="C:Golgi apparatus"/>
    <property type="evidence" value="ECO:0007669"/>
    <property type="project" value="TreeGrafter"/>
</dbReference>
<dbReference type="Proteomes" id="UP000224567">
    <property type="component" value="Unassembled WGS sequence"/>
</dbReference>
<dbReference type="EMBL" id="MLFT02002120">
    <property type="protein sequence ID" value="PHT25293.1"/>
    <property type="molecule type" value="Genomic_DNA"/>
</dbReference>
<evidence type="ECO:0000256" key="6">
    <source>
        <dbReference type="ARBA" id="ARBA00023136"/>
    </source>
</evidence>
<dbReference type="PANTHER" id="PTHR32285">
    <property type="entry name" value="PROTEIN TRICHOME BIREFRINGENCE-LIKE 9-RELATED"/>
    <property type="match status" value="1"/>
</dbReference>
<dbReference type="InterPro" id="IPR026057">
    <property type="entry name" value="TBL_C"/>
</dbReference>
<keyword evidence="4" id="KW-0735">Signal-anchor</keyword>
<keyword evidence="3" id="KW-0812">Transmembrane</keyword>
<accession>A0A2G2UX64</accession>
<evidence type="ECO:0000256" key="3">
    <source>
        <dbReference type="ARBA" id="ARBA00022692"/>
    </source>
</evidence>
<keyword evidence="6" id="KW-0472">Membrane</keyword>
<reference evidence="9 10" key="1">
    <citation type="journal article" date="2017" name="Genome Biol.">
        <title>New reference genome sequences of hot pepper reveal the massive evolution of plant disease-resistance genes by retroduplication.</title>
        <authorList>
            <person name="Kim S."/>
            <person name="Park J."/>
            <person name="Yeom S.I."/>
            <person name="Kim Y.M."/>
            <person name="Seo E."/>
            <person name="Kim K.T."/>
            <person name="Kim M.S."/>
            <person name="Lee J.M."/>
            <person name="Cheong K."/>
            <person name="Shin H.S."/>
            <person name="Kim S.B."/>
            <person name="Han K."/>
            <person name="Lee J."/>
            <person name="Park M."/>
            <person name="Lee H.A."/>
            <person name="Lee H.Y."/>
            <person name="Lee Y."/>
            <person name="Oh S."/>
            <person name="Lee J.H."/>
            <person name="Choi E."/>
            <person name="Choi E."/>
            <person name="Lee S.E."/>
            <person name="Jeon J."/>
            <person name="Kim H."/>
            <person name="Choi G."/>
            <person name="Song H."/>
            <person name="Lee J."/>
            <person name="Lee S.C."/>
            <person name="Kwon J.K."/>
            <person name="Lee H.Y."/>
            <person name="Koo N."/>
            <person name="Hong Y."/>
            <person name="Kim R.W."/>
            <person name="Kang W.H."/>
            <person name="Huh J.H."/>
            <person name="Kang B.C."/>
            <person name="Yang T.J."/>
            <person name="Lee Y.H."/>
            <person name="Bennetzen J.L."/>
            <person name="Choi D."/>
        </authorList>
    </citation>
    <scope>NUCLEOTIDE SEQUENCE [LARGE SCALE GENOMIC DNA]</scope>
    <source>
        <strain evidence="10">cv. PBC81</strain>
    </source>
</reference>
<evidence type="ECO:0000256" key="1">
    <source>
        <dbReference type="ARBA" id="ARBA00004167"/>
    </source>
</evidence>
<evidence type="ECO:0000259" key="8">
    <source>
        <dbReference type="Pfam" id="PF14416"/>
    </source>
</evidence>
<evidence type="ECO:0000313" key="9">
    <source>
        <dbReference type="EMBL" id="PHT25293.1"/>
    </source>
</evidence>
<organism evidence="9 10">
    <name type="scientific">Capsicum baccatum</name>
    <name type="common">Peruvian pepper</name>
    <dbReference type="NCBI Taxonomy" id="33114"/>
    <lineage>
        <taxon>Eukaryota</taxon>
        <taxon>Viridiplantae</taxon>
        <taxon>Streptophyta</taxon>
        <taxon>Embryophyta</taxon>
        <taxon>Tracheophyta</taxon>
        <taxon>Spermatophyta</taxon>
        <taxon>Magnoliopsida</taxon>
        <taxon>eudicotyledons</taxon>
        <taxon>Gunneridae</taxon>
        <taxon>Pentapetalae</taxon>
        <taxon>asterids</taxon>
        <taxon>lamiids</taxon>
        <taxon>Solanales</taxon>
        <taxon>Solanaceae</taxon>
        <taxon>Solanoideae</taxon>
        <taxon>Capsiceae</taxon>
        <taxon>Capsicum</taxon>
    </lineage>
</organism>
<comment type="subcellular location">
    <subcellularLocation>
        <location evidence="1">Membrane</location>
        <topology evidence="1">Single-pass membrane protein</topology>
    </subcellularLocation>
</comment>
<dbReference type="AlphaFoldDB" id="A0A2G2UX64"/>
<evidence type="ECO:0000259" key="7">
    <source>
        <dbReference type="Pfam" id="PF13839"/>
    </source>
</evidence>
<gene>
    <name evidence="9" type="ORF">CQW23_35074</name>
</gene>
<proteinExistence type="inferred from homology"/>
<keyword evidence="10" id="KW-1185">Reference proteome</keyword>
<comment type="similarity">
    <text evidence="2">Belongs to the PC-esterase family. TBL subfamily.</text>
</comment>
<dbReference type="PANTHER" id="PTHR32285:SF266">
    <property type="entry name" value="PROTEIN TRICHOME BIREFRINGENCE-LIKE"/>
    <property type="match status" value="1"/>
</dbReference>
<comment type="caution">
    <text evidence="9">The sequence shown here is derived from an EMBL/GenBank/DDBJ whole genome shotgun (WGS) entry which is preliminary data.</text>
</comment>
<protein>
    <submittedName>
        <fullName evidence="9">Protein trichome birefringence-like 4</fullName>
    </submittedName>
</protein>
<dbReference type="InterPro" id="IPR025846">
    <property type="entry name" value="TBL_N"/>
</dbReference>
<dbReference type="GO" id="GO:0016020">
    <property type="term" value="C:membrane"/>
    <property type="evidence" value="ECO:0007669"/>
    <property type="project" value="UniProtKB-SubCell"/>
</dbReference>
<evidence type="ECO:0000256" key="5">
    <source>
        <dbReference type="ARBA" id="ARBA00022989"/>
    </source>
</evidence>
<evidence type="ECO:0000256" key="2">
    <source>
        <dbReference type="ARBA" id="ARBA00007727"/>
    </source>
</evidence>
<feature type="domain" description="Trichome birefringence-like N-terminal" evidence="8">
    <location>
        <begin position="70"/>
        <end position="122"/>
    </location>
</feature>
<dbReference type="STRING" id="33114.A0A2G2UX64"/>
<dbReference type="Pfam" id="PF13839">
    <property type="entry name" value="PC-Esterase"/>
    <property type="match status" value="1"/>
</dbReference>
<feature type="domain" description="Trichome birefringence-like C-terminal" evidence="7">
    <location>
        <begin position="123"/>
        <end position="311"/>
    </location>
</feature>
<dbReference type="Pfam" id="PF14416">
    <property type="entry name" value="PMR5N"/>
    <property type="match status" value="1"/>
</dbReference>
<sequence length="363" mass="41968">MYRNFLYLLLFPSGRHYGESGKAVNHTMNDTSGEASFAARYGCLVAIEKVEKLEIGALVFISDLVKSLLNCDLFDGNWVTDKSYPLYKPGSCSLIDEQFNCFLNDRPDSGYLKMKWKPKACSLPRLNATHMLELLRGKLLAFVGDSLNRNMWESLICILKNSVKEQKKVYEEFGRHHFRTEASYSFIFEEYKCRVEFFVSPILVQHWEVSDKKGGKKETLRLDLIGESADKYKGADIIVFNTAHWWIHEKTSLGKGYYQEGSHVHDELNVLEAFRRALTTWGRWVDARINPKKTFVLFRRYSPTHFRKRTQSTFPKLELLPCSHCGSMIFGLAVFLISSLPRVVTQMVLLLCNIQPQKPKTQY</sequence>
<name>A0A2G2UX64_CAPBA</name>
<dbReference type="OrthoDB" id="630188at2759"/>
<keyword evidence="5" id="KW-1133">Transmembrane helix</keyword>
<dbReference type="GO" id="GO:0016413">
    <property type="term" value="F:O-acetyltransferase activity"/>
    <property type="evidence" value="ECO:0007669"/>
    <property type="project" value="InterPro"/>
</dbReference>
<evidence type="ECO:0000313" key="10">
    <source>
        <dbReference type="Proteomes" id="UP000224567"/>
    </source>
</evidence>
<dbReference type="InterPro" id="IPR029962">
    <property type="entry name" value="TBL"/>
</dbReference>